<dbReference type="EMBL" id="JBEZFP010000007">
    <property type="protein sequence ID" value="MEU8132686.1"/>
    <property type="molecule type" value="Genomic_DNA"/>
</dbReference>
<dbReference type="Gene3D" id="3.30.750.24">
    <property type="entry name" value="STAS domain"/>
    <property type="match status" value="1"/>
</dbReference>
<dbReference type="PANTHER" id="PTHR33495:SF2">
    <property type="entry name" value="ANTI-SIGMA FACTOR ANTAGONIST TM_1081-RELATED"/>
    <property type="match status" value="1"/>
</dbReference>
<dbReference type="PROSITE" id="PS50801">
    <property type="entry name" value="STAS"/>
    <property type="match status" value="1"/>
</dbReference>
<dbReference type="InterPro" id="IPR036513">
    <property type="entry name" value="STAS_dom_sf"/>
</dbReference>
<feature type="domain" description="STAS" evidence="3">
    <location>
        <begin position="19"/>
        <end position="127"/>
    </location>
</feature>
<dbReference type="CDD" id="cd07043">
    <property type="entry name" value="STAS_anti-anti-sigma_factors"/>
    <property type="match status" value="1"/>
</dbReference>
<evidence type="ECO:0000259" key="3">
    <source>
        <dbReference type="PROSITE" id="PS50801"/>
    </source>
</evidence>
<evidence type="ECO:0000256" key="2">
    <source>
        <dbReference type="RuleBase" id="RU003749"/>
    </source>
</evidence>
<keyword evidence="5" id="KW-1185">Reference proteome</keyword>
<comment type="similarity">
    <text evidence="1 2">Belongs to the anti-sigma-factor antagonist family.</text>
</comment>
<dbReference type="SUPFAM" id="SSF52091">
    <property type="entry name" value="SpoIIaa-like"/>
    <property type="match status" value="1"/>
</dbReference>
<evidence type="ECO:0000313" key="5">
    <source>
        <dbReference type="Proteomes" id="UP001551482"/>
    </source>
</evidence>
<gene>
    <name evidence="4" type="ORF">AB0C36_04170</name>
</gene>
<accession>A0ABV3DAC5</accession>
<dbReference type="Pfam" id="PF01740">
    <property type="entry name" value="STAS"/>
    <property type="match status" value="1"/>
</dbReference>
<dbReference type="InterPro" id="IPR002645">
    <property type="entry name" value="STAS_dom"/>
</dbReference>
<dbReference type="NCBIfam" id="TIGR00377">
    <property type="entry name" value="ant_ant_sig"/>
    <property type="match status" value="1"/>
</dbReference>
<proteinExistence type="inferred from homology"/>
<sequence>MPEPYQHEDGQEDEERVVDADNVVERDGWTVVPVRGDLDFYSAPMFAESVRSLAAPGPRRVVLDLADVEFMDSTGLRLLLGVSRDLREAGGALRLAGPGDLVLRLLEVTQVAPLLPAFPDVTSACSD</sequence>
<evidence type="ECO:0000256" key="1">
    <source>
        <dbReference type="ARBA" id="ARBA00009013"/>
    </source>
</evidence>
<name>A0ABV3DAC5_9ACTN</name>
<dbReference type="InterPro" id="IPR003658">
    <property type="entry name" value="Anti-sigma_ant"/>
</dbReference>
<dbReference type="Proteomes" id="UP001551482">
    <property type="component" value="Unassembled WGS sequence"/>
</dbReference>
<organism evidence="4 5">
    <name type="scientific">Streptodolium elevatio</name>
    <dbReference type="NCBI Taxonomy" id="3157996"/>
    <lineage>
        <taxon>Bacteria</taxon>
        <taxon>Bacillati</taxon>
        <taxon>Actinomycetota</taxon>
        <taxon>Actinomycetes</taxon>
        <taxon>Kitasatosporales</taxon>
        <taxon>Streptomycetaceae</taxon>
        <taxon>Streptodolium</taxon>
    </lineage>
</organism>
<reference evidence="4 5" key="1">
    <citation type="submission" date="2024-06" db="EMBL/GenBank/DDBJ databases">
        <title>The Natural Products Discovery Center: Release of the First 8490 Sequenced Strains for Exploring Actinobacteria Biosynthetic Diversity.</title>
        <authorList>
            <person name="Kalkreuter E."/>
            <person name="Kautsar S.A."/>
            <person name="Yang D."/>
            <person name="Bader C.D."/>
            <person name="Teijaro C.N."/>
            <person name="Fluegel L."/>
            <person name="Davis C.M."/>
            <person name="Simpson J.R."/>
            <person name="Lauterbach L."/>
            <person name="Steele A.D."/>
            <person name="Gui C."/>
            <person name="Meng S."/>
            <person name="Li G."/>
            <person name="Viehrig K."/>
            <person name="Ye F."/>
            <person name="Su P."/>
            <person name="Kiefer A.F."/>
            <person name="Nichols A."/>
            <person name="Cepeda A.J."/>
            <person name="Yan W."/>
            <person name="Fan B."/>
            <person name="Jiang Y."/>
            <person name="Adhikari A."/>
            <person name="Zheng C.-J."/>
            <person name="Schuster L."/>
            <person name="Cowan T.M."/>
            <person name="Smanski M.J."/>
            <person name="Chevrette M.G."/>
            <person name="De Carvalho L.P.S."/>
            <person name="Shen B."/>
        </authorList>
    </citation>
    <scope>NUCLEOTIDE SEQUENCE [LARGE SCALE GENOMIC DNA]</scope>
    <source>
        <strain evidence="4 5">NPDC048946</strain>
    </source>
</reference>
<dbReference type="PANTHER" id="PTHR33495">
    <property type="entry name" value="ANTI-SIGMA FACTOR ANTAGONIST TM_1081-RELATED-RELATED"/>
    <property type="match status" value="1"/>
</dbReference>
<evidence type="ECO:0000313" key="4">
    <source>
        <dbReference type="EMBL" id="MEU8132686.1"/>
    </source>
</evidence>
<comment type="caution">
    <text evidence="4">The sequence shown here is derived from an EMBL/GenBank/DDBJ whole genome shotgun (WGS) entry which is preliminary data.</text>
</comment>
<dbReference type="RefSeq" id="WP_358348915.1">
    <property type="nucleotide sequence ID" value="NZ_JBEZFP010000007.1"/>
</dbReference>
<protein>
    <recommendedName>
        <fullName evidence="2">Anti-sigma factor antagonist</fullName>
    </recommendedName>
</protein>